<comment type="caution">
    <text evidence="2">The sequence shown here is derived from an EMBL/GenBank/DDBJ whole genome shotgun (WGS) entry which is preliminary data.</text>
</comment>
<proteinExistence type="predicted"/>
<organism evidence="2 3">
    <name type="scientific">Ooceraea biroi</name>
    <name type="common">Clonal raider ant</name>
    <name type="synonym">Cerapachys biroi</name>
    <dbReference type="NCBI Taxonomy" id="2015173"/>
    <lineage>
        <taxon>Eukaryota</taxon>
        <taxon>Metazoa</taxon>
        <taxon>Ecdysozoa</taxon>
        <taxon>Arthropoda</taxon>
        <taxon>Hexapoda</taxon>
        <taxon>Insecta</taxon>
        <taxon>Pterygota</taxon>
        <taxon>Neoptera</taxon>
        <taxon>Endopterygota</taxon>
        <taxon>Hymenoptera</taxon>
        <taxon>Apocrita</taxon>
        <taxon>Aculeata</taxon>
        <taxon>Formicoidea</taxon>
        <taxon>Formicidae</taxon>
        <taxon>Dorylinae</taxon>
        <taxon>Ooceraea</taxon>
    </lineage>
</organism>
<dbReference type="EMBL" id="QOIP01000006">
    <property type="protein sequence ID" value="RLU21522.1"/>
    <property type="molecule type" value="Genomic_DNA"/>
</dbReference>
<name>A0A3L8DMV6_OOCBI</name>
<feature type="compositionally biased region" description="Basic and acidic residues" evidence="1">
    <location>
        <begin position="19"/>
        <end position="36"/>
    </location>
</feature>
<protein>
    <recommendedName>
        <fullName evidence="4">Titin</fullName>
    </recommendedName>
</protein>
<sequence>DKPTEISEAPWRRKPKPSKIQEKVSEIVPEEEKSEKTLELPWKRGKTIIKPVKEEPQTEDFTSVMLKPTKRHEKLEEQKSMEETVLKPVKQLPKEKEIPEEVTLKSIKKELKADKASENIEEINGEVTTEKVDLPWRRKKPKQQEEKPEEIKPEEVVLKPVKRLPKEEETKEEITLKPVKKEKPEEKPEEIRLKPVKRIER</sequence>
<feature type="non-terminal residue" evidence="2">
    <location>
        <position position="201"/>
    </location>
</feature>
<feature type="region of interest" description="Disordered" evidence="1">
    <location>
        <begin position="1"/>
        <end position="36"/>
    </location>
</feature>
<evidence type="ECO:0000313" key="3">
    <source>
        <dbReference type="Proteomes" id="UP000279307"/>
    </source>
</evidence>
<dbReference type="Proteomes" id="UP000279307">
    <property type="component" value="Chromosome 6"/>
</dbReference>
<gene>
    <name evidence="2" type="ORF">DMN91_005895</name>
</gene>
<evidence type="ECO:0000256" key="1">
    <source>
        <dbReference type="SAM" id="MobiDB-lite"/>
    </source>
</evidence>
<feature type="compositionally biased region" description="Basic and acidic residues" evidence="1">
    <location>
        <begin position="164"/>
        <end position="201"/>
    </location>
</feature>
<reference evidence="2 3" key="1">
    <citation type="journal article" date="2018" name="Genome Res.">
        <title>The genomic architecture and molecular evolution of ant odorant receptors.</title>
        <authorList>
            <person name="McKenzie S.K."/>
            <person name="Kronauer D.J.C."/>
        </authorList>
    </citation>
    <scope>NUCLEOTIDE SEQUENCE [LARGE SCALE GENOMIC DNA]</scope>
    <source>
        <strain evidence="2">Clonal line C1</strain>
    </source>
</reference>
<feature type="non-terminal residue" evidence="2">
    <location>
        <position position="1"/>
    </location>
</feature>
<evidence type="ECO:0008006" key="4">
    <source>
        <dbReference type="Google" id="ProtNLM"/>
    </source>
</evidence>
<feature type="region of interest" description="Disordered" evidence="1">
    <location>
        <begin position="134"/>
        <end position="153"/>
    </location>
</feature>
<evidence type="ECO:0000313" key="2">
    <source>
        <dbReference type="EMBL" id="RLU21522.1"/>
    </source>
</evidence>
<dbReference type="OrthoDB" id="6612025at2759"/>
<dbReference type="AlphaFoldDB" id="A0A3L8DMV6"/>
<accession>A0A3L8DMV6</accession>
<feature type="region of interest" description="Disordered" evidence="1">
    <location>
        <begin position="162"/>
        <end position="201"/>
    </location>
</feature>